<keyword evidence="1" id="KW-0812">Transmembrane</keyword>
<organism evidence="3 4">
    <name type="scientific">Candidatus Doudnabacteria bacterium RIFCSPLOWO2_01_FULL_44_21</name>
    <dbReference type="NCBI Taxonomy" id="1817841"/>
    <lineage>
        <taxon>Bacteria</taxon>
        <taxon>Candidatus Doudnaibacteriota</taxon>
    </lineage>
</organism>
<feature type="transmembrane region" description="Helical" evidence="1">
    <location>
        <begin position="150"/>
        <end position="177"/>
    </location>
</feature>
<sequence>MKHKTFKLLCIVLLANFLLANFAFAQGLKFNPDDPRADGPTFESAQASSDACKAFSNIVADISTKKFKATWISLPSDIDKTNIPSAVISAGGICRIIDYGGTDGVLYPRSTEAVDFEKMINVNFVSGKQVIDYELKANTEQTMADPVSIIIGWVIELIASIVSNVLAVLTSLAGLIFNLVVDRILNITQMPRAVTVGWQIVRDFSNMFFILIMIVISLATILRIEKYNYRQLLGKLILMALLVNFSQVIAVTIMNAVNLLAATFYQGGMAKDLAQAAFKVAWPVGGLKLIMSGGIPAALTLGFSQIMFQLVATVVFLALAILFLVRLVGLYVLIIFSPIAYVGNILPATQKFAEQWWHTFVKYLIWVPVALFLIRLDILVINDGFSWSGAKADTVFIYFIEMAFIVAAFIVAKNAGMVGADVALNAGKFVGKGVGGFVGRAYSKRMLNAAKQAGLSNKPVRASLYKAAAFLNPIAAKKAWEQRSKQLDEEVYGPAVGAMHDTLNRIMPTEWHGWKDALTGRGRLALGRRTQYGAIEANKVINKKVKEINEAPLTEKQRVQGYLDATHLDDKIAWSRSLTLNNHGDGVMHALGKEYDPVEYRRQVFDDLIHAGASKEQAGQEANYISELSEANRKLRDLGSGVEEDVDGVARATVDLTGVKNLAASNFDGPGGLQEYLKKINVINNSNEFVDREGNVVATINNVAEFNRVLKDTAGNGIRDGKNFEHKIMSARGAKERLRRAKRMDAEDLVKAMEPAGVSIQERNGTHINLSEEGSMFLEGLSPSVGPAVPNMRRTAPRMQNVVGGSESEDGTIDYKSIGTDPRKLNILVETVHSRADIAAGFLTKGKVDDATASQIKTLVNTTLRRYKGSKLAKFNLDYTMDKDGNAVFQSKRI</sequence>
<evidence type="ECO:0000256" key="2">
    <source>
        <dbReference type="SAM" id="SignalP"/>
    </source>
</evidence>
<name>A0A1F5Q562_9BACT</name>
<keyword evidence="1" id="KW-1133">Transmembrane helix</keyword>
<dbReference type="EMBL" id="MFFB01000002">
    <property type="protein sequence ID" value="OGE97309.1"/>
    <property type="molecule type" value="Genomic_DNA"/>
</dbReference>
<keyword evidence="2" id="KW-0732">Signal</keyword>
<feature type="transmembrane region" description="Helical" evidence="1">
    <location>
        <begin position="280"/>
        <end position="303"/>
    </location>
</feature>
<accession>A0A1F5Q562</accession>
<feature type="transmembrane region" description="Helical" evidence="1">
    <location>
        <begin position="207"/>
        <end position="224"/>
    </location>
</feature>
<protein>
    <submittedName>
        <fullName evidence="3">Uncharacterized protein</fullName>
    </submittedName>
</protein>
<evidence type="ECO:0000313" key="4">
    <source>
        <dbReference type="Proteomes" id="UP000177281"/>
    </source>
</evidence>
<evidence type="ECO:0000313" key="3">
    <source>
        <dbReference type="EMBL" id="OGE97309.1"/>
    </source>
</evidence>
<dbReference type="STRING" id="1817841.A3B10_04160"/>
<dbReference type="Proteomes" id="UP000177281">
    <property type="component" value="Unassembled WGS sequence"/>
</dbReference>
<feature type="chain" id="PRO_5009520441" evidence="2">
    <location>
        <begin position="26"/>
        <end position="894"/>
    </location>
</feature>
<comment type="caution">
    <text evidence="3">The sequence shown here is derived from an EMBL/GenBank/DDBJ whole genome shotgun (WGS) entry which is preliminary data.</text>
</comment>
<feature type="transmembrane region" description="Helical" evidence="1">
    <location>
        <begin position="236"/>
        <end position="260"/>
    </location>
</feature>
<proteinExistence type="predicted"/>
<feature type="signal peptide" evidence="2">
    <location>
        <begin position="1"/>
        <end position="25"/>
    </location>
</feature>
<evidence type="ECO:0000256" key="1">
    <source>
        <dbReference type="SAM" id="Phobius"/>
    </source>
</evidence>
<keyword evidence="1" id="KW-0472">Membrane</keyword>
<gene>
    <name evidence="3" type="ORF">A3B10_04160</name>
</gene>
<feature type="transmembrane region" description="Helical" evidence="1">
    <location>
        <begin position="310"/>
        <end position="336"/>
    </location>
</feature>
<dbReference type="AlphaFoldDB" id="A0A1F5Q562"/>
<reference evidence="3 4" key="1">
    <citation type="journal article" date="2016" name="Nat. Commun.">
        <title>Thousands of microbial genomes shed light on interconnected biogeochemical processes in an aquifer system.</title>
        <authorList>
            <person name="Anantharaman K."/>
            <person name="Brown C.T."/>
            <person name="Hug L.A."/>
            <person name="Sharon I."/>
            <person name="Castelle C.J."/>
            <person name="Probst A.J."/>
            <person name="Thomas B.C."/>
            <person name="Singh A."/>
            <person name="Wilkins M.J."/>
            <person name="Karaoz U."/>
            <person name="Brodie E.L."/>
            <person name="Williams K.H."/>
            <person name="Hubbard S.S."/>
            <person name="Banfield J.F."/>
        </authorList>
    </citation>
    <scope>NUCLEOTIDE SEQUENCE [LARGE SCALE GENOMIC DNA]</scope>
</reference>
<feature type="transmembrane region" description="Helical" evidence="1">
    <location>
        <begin position="395"/>
        <end position="412"/>
    </location>
</feature>